<dbReference type="GO" id="GO:0007165">
    <property type="term" value="P:signal transduction"/>
    <property type="evidence" value="ECO:0007669"/>
    <property type="project" value="UniProtKB-KW"/>
</dbReference>
<keyword evidence="2" id="KW-1003">Cell membrane</keyword>
<dbReference type="AlphaFoldDB" id="A0A0K8TU53"/>
<evidence type="ECO:0000256" key="2">
    <source>
        <dbReference type="ARBA" id="ARBA00022475"/>
    </source>
</evidence>
<feature type="transmembrane region" description="Helical" evidence="10">
    <location>
        <begin position="206"/>
        <end position="234"/>
    </location>
</feature>
<evidence type="ECO:0000256" key="7">
    <source>
        <dbReference type="ARBA" id="ARBA00023136"/>
    </source>
</evidence>
<evidence type="ECO:0000256" key="4">
    <source>
        <dbReference type="ARBA" id="ARBA00022692"/>
    </source>
</evidence>
<organism evidence="11">
    <name type="scientific">Epiphyas postvittana</name>
    <name type="common">Light brown apple moth</name>
    <dbReference type="NCBI Taxonomy" id="65032"/>
    <lineage>
        <taxon>Eukaryota</taxon>
        <taxon>Metazoa</taxon>
        <taxon>Ecdysozoa</taxon>
        <taxon>Arthropoda</taxon>
        <taxon>Hexapoda</taxon>
        <taxon>Insecta</taxon>
        <taxon>Pterygota</taxon>
        <taxon>Neoptera</taxon>
        <taxon>Endopterygota</taxon>
        <taxon>Lepidoptera</taxon>
        <taxon>Glossata</taxon>
        <taxon>Ditrysia</taxon>
        <taxon>Tortricoidea</taxon>
        <taxon>Tortricidae</taxon>
        <taxon>Tortricinae</taxon>
        <taxon>Epiphyas</taxon>
    </lineage>
</organism>
<dbReference type="Pfam" id="PF02949">
    <property type="entry name" value="7tm_6"/>
    <property type="match status" value="1"/>
</dbReference>
<evidence type="ECO:0000256" key="1">
    <source>
        <dbReference type="ARBA" id="ARBA00004651"/>
    </source>
</evidence>
<evidence type="ECO:0000313" key="11">
    <source>
        <dbReference type="EMBL" id="JAI18012.1"/>
    </source>
</evidence>
<sequence>MTIVQNARSFVYKEGFDWDKPEITLQFFHPQLQMFFAVNGIFFNNRESKIRFVWPLLSALLAMIANCFELMFMWHGFEIKDYGFVTECFCYFFILGSVVIVYISMLRNRDKIFMLSNNMNKDFLFICNLGSQYRDTFFKGQLLIWKLCWSWLCFAIFVALLYISNTLLYLLYQSTLATQDEHMVRPFMFPIWLPADDPHRTPNYEIFLALEIVLIFIVFCSFVLYVYILFHLLLHYYNLMDMILIAFGELFDGLDEEVATLEPEDPRRRAVQAQLNSRMGRIARWHHSVFESVETVSSVYGPALVYQTMFSSVVICSIAFQVAEQLSEGKVDYLFAVLGIGACLQLWIPCYIGTLLRNKGFSLGDRCFYCGWHGTSLGRLLRRDLVIFIQRSQEPLAIKFTALPHLKLETFSSIMSSAYSYFNMLRQYNS</sequence>
<evidence type="ECO:0000256" key="9">
    <source>
        <dbReference type="ARBA" id="ARBA00023224"/>
    </source>
</evidence>
<dbReference type="InterPro" id="IPR004117">
    <property type="entry name" value="7tm6_olfct_rcpt"/>
</dbReference>
<dbReference type="PANTHER" id="PTHR21137:SF35">
    <property type="entry name" value="ODORANT RECEPTOR 19A-RELATED"/>
    <property type="match status" value="1"/>
</dbReference>
<keyword evidence="8 10" id="KW-0675">Receptor</keyword>
<dbReference type="EMBL" id="GCVX01000218">
    <property type="protein sequence ID" value="JAI18012.1"/>
    <property type="molecule type" value="Transcribed_RNA"/>
</dbReference>
<dbReference type="GO" id="GO:0005549">
    <property type="term" value="F:odorant binding"/>
    <property type="evidence" value="ECO:0007669"/>
    <property type="project" value="InterPro"/>
</dbReference>
<feature type="transmembrane region" description="Helical" evidence="10">
    <location>
        <begin position="143"/>
        <end position="163"/>
    </location>
</feature>
<reference evidence="11" key="1">
    <citation type="journal article" date="2015" name="PLoS ONE">
        <title>The Peripheral Olfactory Repertoire of the Lightbrown Apple Moth, Epiphyas postvittana.</title>
        <authorList>
            <person name="Corcoran J.A."/>
            <person name="Jordan M.D."/>
            <person name="Thrimawithana A.H."/>
            <person name="Crowhurst R.N."/>
            <person name="Newcomb R.D."/>
        </authorList>
    </citation>
    <scope>NUCLEOTIDE SEQUENCE</scope>
</reference>
<comment type="caution">
    <text evidence="10">Lacks conserved residue(s) required for the propagation of feature annotation.</text>
</comment>
<protein>
    <recommendedName>
        <fullName evidence="10">Odorant receptor</fullName>
    </recommendedName>
</protein>
<comment type="subcellular location">
    <subcellularLocation>
        <location evidence="1 10">Cell membrane</location>
        <topology evidence="1 10">Multi-pass membrane protein</topology>
    </subcellularLocation>
</comment>
<keyword evidence="6 10" id="KW-1133">Transmembrane helix</keyword>
<keyword evidence="9 10" id="KW-0807">Transducer</keyword>
<dbReference type="GO" id="GO:0004984">
    <property type="term" value="F:olfactory receptor activity"/>
    <property type="evidence" value="ECO:0007669"/>
    <property type="project" value="InterPro"/>
</dbReference>
<evidence type="ECO:0000256" key="8">
    <source>
        <dbReference type="ARBA" id="ARBA00023170"/>
    </source>
</evidence>
<feature type="transmembrane region" description="Helical" evidence="10">
    <location>
        <begin position="82"/>
        <end position="105"/>
    </location>
</feature>
<keyword evidence="5 10" id="KW-0552">Olfaction</keyword>
<comment type="similarity">
    <text evidence="10">Belongs to the insect chemoreceptor superfamily. Heteromeric odorant receptor channel (TC 1.A.69) family.</text>
</comment>
<keyword evidence="4 10" id="KW-0812">Transmembrane</keyword>
<feature type="transmembrane region" description="Helical" evidence="10">
    <location>
        <begin position="304"/>
        <end position="323"/>
    </location>
</feature>
<keyword evidence="7 10" id="KW-0472">Membrane</keyword>
<evidence type="ECO:0000256" key="3">
    <source>
        <dbReference type="ARBA" id="ARBA00022606"/>
    </source>
</evidence>
<evidence type="ECO:0000256" key="5">
    <source>
        <dbReference type="ARBA" id="ARBA00022725"/>
    </source>
</evidence>
<evidence type="ECO:0000256" key="6">
    <source>
        <dbReference type="ARBA" id="ARBA00022989"/>
    </source>
</evidence>
<dbReference type="GO" id="GO:0005886">
    <property type="term" value="C:plasma membrane"/>
    <property type="evidence" value="ECO:0007669"/>
    <property type="project" value="UniProtKB-SubCell"/>
</dbReference>
<dbReference type="PANTHER" id="PTHR21137">
    <property type="entry name" value="ODORANT RECEPTOR"/>
    <property type="match status" value="1"/>
</dbReference>
<accession>A0A0K8TU53</accession>
<feature type="transmembrane region" description="Helical" evidence="10">
    <location>
        <begin position="335"/>
        <end position="356"/>
    </location>
</feature>
<proteinExistence type="inferred from homology"/>
<keyword evidence="3 10" id="KW-0716">Sensory transduction</keyword>
<feature type="transmembrane region" description="Helical" evidence="10">
    <location>
        <begin position="52"/>
        <end position="76"/>
    </location>
</feature>
<evidence type="ECO:0000256" key="10">
    <source>
        <dbReference type="RuleBase" id="RU351113"/>
    </source>
</evidence>
<name>A0A0K8TU53_EPIPO</name>